<evidence type="ECO:0000256" key="5">
    <source>
        <dbReference type="ARBA" id="ARBA00023212"/>
    </source>
</evidence>
<dbReference type="Proteomes" id="UP001154078">
    <property type="component" value="Chromosome 2"/>
</dbReference>
<dbReference type="GO" id="GO:0031122">
    <property type="term" value="P:cytoplasmic microtubule organization"/>
    <property type="evidence" value="ECO:0007669"/>
    <property type="project" value="TreeGrafter"/>
</dbReference>
<dbReference type="AlphaFoldDB" id="A0A9P0FEV0"/>
<accession>A0A9P0FEV0</accession>
<evidence type="ECO:0000256" key="1">
    <source>
        <dbReference type="ARBA" id="ARBA00004267"/>
    </source>
</evidence>
<evidence type="ECO:0000313" key="10">
    <source>
        <dbReference type="Proteomes" id="UP001154078"/>
    </source>
</evidence>
<evidence type="ECO:0000313" key="9">
    <source>
        <dbReference type="EMBL" id="CAH0551488.1"/>
    </source>
</evidence>
<proteinExistence type="inferred from homology"/>
<dbReference type="InterPro" id="IPR042241">
    <property type="entry name" value="GCP_C_sf"/>
</dbReference>
<dbReference type="InterPro" id="IPR007259">
    <property type="entry name" value="GCP"/>
</dbReference>
<gene>
    <name evidence="9" type="ORF">MELIAE_LOCUS4090</name>
</gene>
<dbReference type="PANTHER" id="PTHR19302">
    <property type="entry name" value="GAMMA TUBULIN COMPLEX PROTEIN"/>
    <property type="match status" value="1"/>
</dbReference>
<dbReference type="InterPro" id="IPR040457">
    <property type="entry name" value="GCP_C"/>
</dbReference>
<dbReference type="GO" id="GO:0000922">
    <property type="term" value="C:spindle pole"/>
    <property type="evidence" value="ECO:0007669"/>
    <property type="project" value="InterPro"/>
</dbReference>
<dbReference type="Pfam" id="PF04130">
    <property type="entry name" value="GCP_C_terminal"/>
    <property type="match status" value="1"/>
</dbReference>
<dbReference type="GO" id="GO:0000278">
    <property type="term" value="P:mitotic cell cycle"/>
    <property type="evidence" value="ECO:0007669"/>
    <property type="project" value="TreeGrafter"/>
</dbReference>
<dbReference type="GO" id="GO:0051011">
    <property type="term" value="F:microtubule minus-end binding"/>
    <property type="evidence" value="ECO:0007669"/>
    <property type="project" value="TreeGrafter"/>
</dbReference>
<dbReference type="Gene3D" id="1.20.120.1900">
    <property type="entry name" value="Gamma-tubulin complex, C-terminal domain"/>
    <property type="match status" value="1"/>
</dbReference>
<name>A0A9P0FEV0_BRAAE</name>
<feature type="domain" description="Gamma tubulin complex component protein N-terminal" evidence="8">
    <location>
        <begin position="2"/>
        <end position="350"/>
    </location>
</feature>
<evidence type="ECO:0000256" key="2">
    <source>
        <dbReference type="ARBA" id="ARBA00010337"/>
    </source>
</evidence>
<comment type="subcellular location">
    <subcellularLocation>
        <location evidence="1 6">Cytoplasm</location>
        <location evidence="1 6">Cytoskeleton</location>
        <location evidence="1 6">Microtubule organizing center</location>
    </subcellularLocation>
</comment>
<sequence>MIHETLFNIWNCPGEFLDKTDWTYLLELQEFSHPGEEKLLLWIIEIAMDYHKICAFTKQVLNPIPAIPCPQLQDSFDKDKSVKILPPGLYTQAFCMGTQKVLEGYRKEIIRLEEMFLENPALPLTYILSTIEGYRGLFSLLKTMIQTIQTENLHGCLLMGRLHKYINCGNQEQSMAADKIIQSINTIFYRHLCNWIIYGDLVDIYGEFFICDGKTADENFQGPTQLDESTIDVKKHSQFFKRTRIQPPPLVRKFFINWKMVPIFIDEETAESILFMGRIVWIVRNDPKNSGDENYEIKYKRDIWEGKDMEYYKKLQALESQSFNKALFQKTIEECRLKLTKYLWTVMLDEGHLMEHLQLIRDYYALGRGELFQQFVTVAEKQMNNRSTNSIVQNLNSVFLETARKIYGENDKTYLKFELATSRSNISKTNLWARLKINFEVNWPLHIVFHPKVMELYNKLFCYLLRMKKTQIDLHKLWQLHALKKGSSVDRRVWTLRQKLMFLVNNLQYYLQVDVIEAQFSVLLKAVKNASEFEDIIKLHHDFVSNLLAKTFLLTPDDSQTYDSKHKLYQIPAIQYNEPSKVYNVIIHLLELCDEFCLVATTWELILTEPEVIDLNKFQKECDIVVESLLLILQSLHEKASGQHLLQLILQLDYNKYFSKNRMDLNLTMS</sequence>
<dbReference type="Pfam" id="PF17681">
    <property type="entry name" value="GCP_N_terminal"/>
    <property type="match status" value="1"/>
</dbReference>
<keyword evidence="4 6" id="KW-0493">Microtubule</keyword>
<comment type="similarity">
    <text evidence="2 6">Belongs to the TUBGCP family.</text>
</comment>
<dbReference type="EMBL" id="OV121133">
    <property type="protein sequence ID" value="CAH0551488.1"/>
    <property type="molecule type" value="Genomic_DNA"/>
</dbReference>
<evidence type="ECO:0000256" key="6">
    <source>
        <dbReference type="RuleBase" id="RU363050"/>
    </source>
</evidence>
<dbReference type="GO" id="GO:0051225">
    <property type="term" value="P:spindle assembly"/>
    <property type="evidence" value="ECO:0007669"/>
    <property type="project" value="TreeGrafter"/>
</dbReference>
<dbReference type="InterPro" id="IPR041470">
    <property type="entry name" value="GCP_N"/>
</dbReference>
<protein>
    <recommendedName>
        <fullName evidence="6">Gamma-tubulin complex component</fullName>
    </recommendedName>
</protein>
<keyword evidence="5 6" id="KW-0206">Cytoskeleton</keyword>
<dbReference type="GO" id="GO:0000930">
    <property type="term" value="C:gamma-tubulin complex"/>
    <property type="evidence" value="ECO:0007669"/>
    <property type="project" value="TreeGrafter"/>
</dbReference>
<feature type="domain" description="Gamma tubulin complex component C-terminal" evidence="7">
    <location>
        <begin position="353"/>
        <end position="658"/>
    </location>
</feature>
<dbReference type="GO" id="GO:0005874">
    <property type="term" value="C:microtubule"/>
    <property type="evidence" value="ECO:0007669"/>
    <property type="project" value="UniProtKB-KW"/>
</dbReference>
<evidence type="ECO:0000256" key="4">
    <source>
        <dbReference type="ARBA" id="ARBA00022701"/>
    </source>
</evidence>
<keyword evidence="3 6" id="KW-0963">Cytoplasm</keyword>
<dbReference type="GO" id="GO:0051321">
    <property type="term" value="P:meiotic cell cycle"/>
    <property type="evidence" value="ECO:0007669"/>
    <property type="project" value="TreeGrafter"/>
</dbReference>
<dbReference type="OrthoDB" id="78652at2759"/>
<organism evidence="9 10">
    <name type="scientific">Brassicogethes aeneus</name>
    <name type="common">Rape pollen beetle</name>
    <name type="synonym">Meligethes aeneus</name>
    <dbReference type="NCBI Taxonomy" id="1431903"/>
    <lineage>
        <taxon>Eukaryota</taxon>
        <taxon>Metazoa</taxon>
        <taxon>Ecdysozoa</taxon>
        <taxon>Arthropoda</taxon>
        <taxon>Hexapoda</taxon>
        <taxon>Insecta</taxon>
        <taxon>Pterygota</taxon>
        <taxon>Neoptera</taxon>
        <taxon>Endopterygota</taxon>
        <taxon>Coleoptera</taxon>
        <taxon>Polyphaga</taxon>
        <taxon>Cucujiformia</taxon>
        <taxon>Nitidulidae</taxon>
        <taxon>Meligethinae</taxon>
        <taxon>Brassicogethes</taxon>
    </lineage>
</organism>
<dbReference type="GO" id="GO:0043015">
    <property type="term" value="F:gamma-tubulin binding"/>
    <property type="evidence" value="ECO:0007669"/>
    <property type="project" value="InterPro"/>
</dbReference>
<evidence type="ECO:0000256" key="3">
    <source>
        <dbReference type="ARBA" id="ARBA00022490"/>
    </source>
</evidence>
<keyword evidence="10" id="KW-1185">Reference proteome</keyword>
<dbReference type="PANTHER" id="PTHR19302:SF27">
    <property type="entry name" value="GAMMA-TUBULIN COMPLEX COMPONENT 4"/>
    <property type="match status" value="1"/>
</dbReference>
<evidence type="ECO:0000259" key="8">
    <source>
        <dbReference type="Pfam" id="PF17681"/>
    </source>
</evidence>
<dbReference type="GO" id="GO:0007020">
    <property type="term" value="P:microtubule nucleation"/>
    <property type="evidence" value="ECO:0007669"/>
    <property type="project" value="InterPro"/>
</dbReference>
<reference evidence="9" key="1">
    <citation type="submission" date="2021-12" db="EMBL/GenBank/DDBJ databases">
        <authorList>
            <person name="King R."/>
        </authorList>
    </citation>
    <scope>NUCLEOTIDE SEQUENCE</scope>
</reference>
<evidence type="ECO:0000259" key="7">
    <source>
        <dbReference type="Pfam" id="PF04130"/>
    </source>
</evidence>